<reference evidence="3 4" key="1">
    <citation type="submission" date="2016-10" db="EMBL/GenBank/DDBJ databases">
        <authorList>
            <person name="de Groot N.N."/>
        </authorList>
    </citation>
    <scope>NUCLEOTIDE SEQUENCE [LARGE SCALE GENOMIC DNA]</scope>
    <source>
        <strain evidence="3 4">ATCC 51327</strain>
    </source>
</reference>
<dbReference type="RefSeq" id="WP_089862275.1">
    <property type="nucleotide sequence ID" value="NZ_FOTI01000038.1"/>
</dbReference>
<keyword evidence="1" id="KW-1133">Transmembrane helix</keyword>
<dbReference type="STRING" id="29563.SAMN02983006_02238"/>
<dbReference type="InterPro" id="IPR018905">
    <property type="entry name" value="A-galactase_NEW3"/>
</dbReference>
<dbReference type="AlphaFoldDB" id="A0A1I4L743"/>
<evidence type="ECO:0000256" key="1">
    <source>
        <dbReference type="SAM" id="Phobius"/>
    </source>
</evidence>
<dbReference type="PANTHER" id="PTHR39198:SF1">
    <property type="entry name" value="ALPHA-GALACTOSIDASE NEW3 DOMAIN-CONTAINING PROTEIN"/>
    <property type="match status" value="1"/>
</dbReference>
<gene>
    <name evidence="3" type="ORF">SAMN02983006_02238</name>
</gene>
<evidence type="ECO:0000259" key="2">
    <source>
        <dbReference type="Pfam" id="PF10633"/>
    </source>
</evidence>
<accession>A0A1I4L743</accession>
<dbReference type="Proteomes" id="UP000199006">
    <property type="component" value="Unassembled WGS sequence"/>
</dbReference>
<protein>
    <submittedName>
        <fullName evidence="3">NPCBM-associated, NEW3 domain of alpha-galactosidase</fullName>
    </submittedName>
</protein>
<dbReference type="OrthoDB" id="8631677at2"/>
<dbReference type="InterPro" id="IPR013783">
    <property type="entry name" value="Ig-like_fold"/>
</dbReference>
<feature type="transmembrane region" description="Helical" evidence="1">
    <location>
        <begin position="365"/>
        <end position="385"/>
    </location>
</feature>
<evidence type="ECO:0000313" key="4">
    <source>
        <dbReference type="Proteomes" id="UP000199006"/>
    </source>
</evidence>
<feature type="domain" description="Alpha-galactosidase NEW3" evidence="2">
    <location>
        <begin position="272"/>
        <end position="344"/>
    </location>
</feature>
<dbReference type="Gene3D" id="2.60.40.10">
    <property type="entry name" value="Immunoglobulins"/>
    <property type="match status" value="1"/>
</dbReference>
<sequence length="391" mass="42979">MSNKLKASLLFLLLFLLIPFTLVVNAAGNEIILYTPYTGLSVTPGEGINYDIDVINNSRLIQNLSFKVKDLPAGWDYNISSGGKSIEKLAIKSKDFKNENDKSLDLEVNVPLKIEKGNYHFTVIATTDDGQNFQLPLAVKIAEKGIFETEFTVEQNNMEGYSDSTFSYDTTLRNRTAEKQHYALKADAPQGWDVRFKEAGSYVTSVTIDSGESKTIDVKVEPAVNVKADNYAITVEANSGTTAKKINLEAVIKGKYGLDLTTPSGRLSQQIVAGKSKELNLKIKNTGTITLRDIKLSATTPSNWSVDFEKDKITKLEAGESTTVSATVKASDQAIAGDYQLSIKTNTPEATAAADFRITVKTSLIWGWVGILIILAVILVIFYFVKKYGRR</sequence>
<organism evidence="3 4">
    <name type="scientific">Halanaerobium salsuginis</name>
    <dbReference type="NCBI Taxonomy" id="29563"/>
    <lineage>
        <taxon>Bacteria</taxon>
        <taxon>Bacillati</taxon>
        <taxon>Bacillota</taxon>
        <taxon>Clostridia</taxon>
        <taxon>Halanaerobiales</taxon>
        <taxon>Halanaerobiaceae</taxon>
        <taxon>Halanaerobium</taxon>
    </lineage>
</organism>
<evidence type="ECO:0000313" key="3">
    <source>
        <dbReference type="EMBL" id="SFL86824.1"/>
    </source>
</evidence>
<keyword evidence="1" id="KW-0472">Membrane</keyword>
<keyword evidence="4" id="KW-1185">Reference proteome</keyword>
<dbReference type="EMBL" id="FOTI01000038">
    <property type="protein sequence ID" value="SFL86824.1"/>
    <property type="molecule type" value="Genomic_DNA"/>
</dbReference>
<name>A0A1I4L743_9FIRM</name>
<proteinExistence type="predicted"/>
<dbReference type="Pfam" id="PF10633">
    <property type="entry name" value="NPCBM_assoc"/>
    <property type="match status" value="1"/>
</dbReference>
<dbReference type="PANTHER" id="PTHR39198">
    <property type="entry name" value="HYPOTHETICAL MEMBRANE PROTEIN, CONSERVED"/>
    <property type="match status" value="1"/>
</dbReference>
<keyword evidence="1" id="KW-0812">Transmembrane</keyword>